<organism evidence="1 2">
    <name type="scientific">Puccinia striiformis f. sp. tritici PST-78</name>
    <dbReference type="NCBI Taxonomy" id="1165861"/>
    <lineage>
        <taxon>Eukaryota</taxon>
        <taxon>Fungi</taxon>
        <taxon>Dikarya</taxon>
        <taxon>Basidiomycota</taxon>
        <taxon>Pucciniomycotina</taxon>
        <taxon>Pucciniomycetes</taxon>
        <taxon>Pucciniales</taxon>
        <taxon>Pucciniaceae</taxon>
        <taxon>Puccinia</taxon>
    </lineage>
</organism>
<gene>
    <name evidence="1" type="ORF">PSTG_16279</name>
</gene>
<evidence type="ECO:0000313" key="1">
    <source>
        <dbReference type="EMBL" id="KNE90287.1"/>
    </source>
</evidence>
<evidence type="ECO:0008006" key="3">
    <source>
        <dbReference type="Google" id="ProtNLM"/>
    </source>
</evidence>
<proteinExistence type="predicted"/>
<dbReference type="Gene3D" id="2.40.50.40">
    <property type="match status" value="1"/>
</dbReference>
<name>A0A0L0UT98_9BASI</name>
<dbReference type="SUPFAM" id="SSF54160">
    <property type="entry name" value="Chromo domain-like"/>
    <property type="match status" value="1"/>
</dbReference>
<dbReference type="EMBL" id="AJIL01000266">
    <property type="protein sequence ID" value="KNE90287.1"/>
    <property type="molecule type" value="Genomic_DNA"/>
</dbReference>
<sequence>MSILMTGMPTDTLNDQLPHVHPTALDFKKMLDLANQHAEKCVQESVEYNKKRGNKKLPAFVGPFLIKALHGRNAVEVILSEGLSRKHPAFPVSLVKPYQARSTEEDTIPDKQTLPPILLLEPLKGDVLKVHKILKDKKERINGKDVRLYLISYKNASEDRDEWLPESNSPEGAIHLRNYRAARRHQIVYT</sequence>
<protein>
    <recommendedName>
        <fullName evidence="3">Chromo domain-containing protein</fullName>
    </recommendedName>
</protein>
<keyword evidence="2" id="KW-1185">Reference proteome</keyword>
<evidence type="ECO:0000313" key="2">
    <source>
        <dbReference type="Proteomes" id="UP000054564"/>
    </source>
</evidence>
<dbReference type="Proteomes" id="UP000054564">
    <property type="component" value="Unassembled WGS sequence"/>
</dbReference>
<dbReference type="InterPro" id="IPR016197">
    <property type="entry name" value="Chromo-like_dom_sf"/>
</dbReference>
<accession>A0A0L0UT98</accession>
<dbReference type="AlphaFoldDB" id="A0A0L0UT98"/>
<comment type="caution">
    <text evidence="1">The sequence shown here is derived from an EMBL/GenBank/DDBJ whole genome shotgun (WGS) entry which is preliminary data.</text>
</comment>
<reference evidence="2" key="1">
    <citation type="submission" date="2014-03" db="EMBL/GenBank/DDBJ databases">
        <title>The Genome Sequence of Puccinia striiformis f. sp. tritici PST-78.</title>
        <authorList>
            <consortium name="The Broad Institute Genome Sequencing Platform"/>
            <person name="Cuomo C."/>
            <person name="Hulbert S."/>
            <person name="Chen X."/>
            <person name="Walker B."/>
            <person name="Young S.K."/>
            <person name="Zeng Q."/>
            <person name="Gargeya S."/>
            <person name="Fitzgerald M."/>
            <person name="Haas B."/>
            <person name="Abouelleil A."/>
            <person name="Alvarado L."/>
            <person name="Arachchi H.M."/>
            <person name="Berlin A.M."/>
            <person name="Chapman S.B."/>
            <person name="Goldberg J."/>
            <person name="Griggs A."/>
            <person name="Gujja S."/>
            <person name="Hansen M."/>
            <person name="Howarth C."/>
            <person name="Imamovic A."/>
            <person name="Larimer J."/>
            <person name="McCowan C."/>
            <person name="Montmayeur A."/>
            <person name="Murphy C."/>
            <person name="Neiman D."/>
            <person name="Pearson M."/>
            <person name="Priest M."/>
            <person name="Roberts A."/>
            <person name="Saif S."/>
            <person name="Shea T."/>
            <person name="Sisk P."/>
            <person name="Sykes S."/>
            <person name="Wortman J."/>
            <person name="Nusbaum C."/>
            <person name="Birren B."/>
        </authorList>
    </citation>
    <scope>NUCLEOTIDE SEQUENCE [LARGE SCALE GENOMIC DNA]</scope>
    <source>
        <strain evidence="2">race PST-78</strain>
    </source>
</reference>